<dbReference type="EMBL" id="BMUB01000040">
    <property type="protein sequence ID" value="GGV06532.1"/>
    <property type="molecule type" value="Genomic_DNA"/>
</dbReference>
<keyword evidence="3" id="KW-1185">Reference proteome</keyword>
<dbReference type="Proteomes" id="UP000037395">
    <property type="component" value="Unassembled WGS sequence"/>
</dbReference>
<name>A0A1E7N0C6_KITAU</name>
<gene>
    <name evidence="1" type="ORF">GCM10010502_71910</name>
    <name evidence="2" type="ORF">HS99_0011855</name>
</gene>
<reference evidence="1" key="1">
    <citation type="journal article" date="2014" name="Int. J. Syst. Evol. Microbiol.">
        <title>Complete genome sequence of Corynebacterium casei LMG S-19264T (=DSM 44701T), isolated from a smear-ripened cheese.</title>
        <authorList>
            <consortium name="US DOE Joint Genome Institute (JGI-PGF)"/>
            <person name="Walter F."/>
            <person name="Albersmeier A."/>
            <person name="Kalinowski J."/>
            <person name="Ruckert C."/>
        </authorList>
    </citation>
    <scope>NUCLEOTIDE SEQUENCE</scope>
    <source>
        <strain evidence="1">JCM 4434</strain>
    </source>
</reference>
<sequence>MRSGDLTTAGAIKRGGQAVVAAFDGASLESLYFSGTFLNGSGKQSHSDNSGVSGPAAFYRSCEGASKFKIAHR</sequence>
<dbReference type="EMBL" id="JPRF03000054">
    <property type="protein sequence ID" value="OEV34121.1"/>
    <property type="molecule type" value="Genomic_DNA"/>
</dbReference>
<organism evidence="2 3">
    <name type="scientific">Kitasatospora aureofaciens</name>
    <name type="common">Streptomyces aureofaciens</name>
    <dbReference type="NCBI Taxonomy" id="1894"/>
    <lineage>
        <taxon>Bacteria</taxon>
        <taxon>Bacillati</taxon>
        <taxon>Actinomycetota</taxon>
        <taxon>Actinomycetes</taxon>
        <taxon>Kitasatosporales</taxon>
        <taxon>Streptomycetaceae</taxon>
        <taxon>Kitasatospora</taxon>
    </lineage>
</organism>
<dbReference type="AlphaFoldDB" id="A0A1E7N0C6"/>
<reference evidence="3" key="4">
    <citation type="submission" date="2016-08" db="EMBL/GenBank/DDBJ databases">
        <title>Sequencing, assembly and comparative genomics of S. aureofaciens ATCC 10762.</title>
        <authorList>
            <person name="Gradnigo J.S."/>
            <person name="Johnson N."/>
            <person name="Somerville G.A."/>
        </authorList>
    </citation>
    <scope>NUCLEOTIDE SEQUENCE [LARGE SCALE GENOMIC DNA]</scope>
    <source>
        <strain evidence="3">ATCC 10762 / DSM 40127 / CCM 3239 / JCM 4008 / LMG 5968 / NBRC 12843 / NCIMB 8234 / A-377</strain>
    </source>
</reference>
<accession>A0A1E7N0C6</accession>
<comment type="caution">
    <text evidence="2">The sequence shown here is derived from an EMBL/GenBank/DDBJ whole genome shotgun (WGS) entry which is preliminary data.</text>
</comment>
<accession>A0A8H9I5K5</accession>
<protein>
    <submittedName>
        <fullName evidence="2">Uncharacterized protein</fullName>
    </submittedName>
</protein>
<dbReference type="RefSeq" id="WP_030557273.1">
    <property type="nucleotide sequence ID" value="NZ_JBEZYM010000081.1"/>
</dbReference>
<reference evidence="1" key="5">
    <citation type="submission" date="2020-09" db="EMBL/GenBank/DDBJ databases">
        <authorList>
            <person name="Sun Q."/>
            <person name="Ohkuma M."/>
        </authorList>
    </citation>
    <scope>NUCLEOTIDE SEQUENCE</scope>
    <source>
        <strain evidence="1">JCM 4434</strain>
    </source>
</reference>
<evidence type="ECO:0000313" key="3">
    <source>
        <dbReference type="Proteomes" id="UP000037395"/>
    </source>
</evidence>
<reference evidence="2 3" key="2">
    <citation type="submission" date="2014-07" db="EMBL/GenBank/DDBJ databases">
        <authorList>
            <person name="Zhang J.E."/>
            <person name="Yang H."/>
            <person name="Guo J."/>
            <person name="Deng Z."/>
            <person name="Luo H."/>
            <person name="Luo M."/>
            <person name="Zhao B."/>
        </authorList>
    </citation>
    <scope>NUCLEOTIDE SEQUENCE [LARGE SCALE GENOMIC DNA]</scope>
    <source>
        <strain evidence="2">ATCC 10762</strain>
        <strain evidence="3">ATCC 10762 / DSM 40127 / CCM 3239 / JCM 4008 / LMG 5968 / NBRC 12843 / NCIMB 8234 / A-377</strain>
    </source>
</reference>
<evidence type="ECO:0000313" key="2">
    <source>
        <dbReference type="EMBL" id="OEV34121.1"/>
    </source>
</evidence>
<evidence type="ECO:0000313" key="1">
    <source>
        <dbReference type="EMBL" id="GGV06532.1"/>
    </source>
</evidence>
<dbReference type="Proteomes" id="UP000610124">
    <property type="component" value="Unassembled WGS sequence"/>
</dbReference>
<proteinExistence type="predicted"/>
<reference evidence="2" key="3">
    <citation type="submission" date="2016-08" db="EMBL/GenBank/DDBJ databases">
        <title>Sequencing, Assembly and Comparative Genomics of S. aureofaciens ATCC 10762.</title>
        <authorList>
            <person name="Gradnigo J.S."/>
            <person name="Johnson N."/>
            <person name="Somerville G.A."/>
        </authorList>
    </citation>
    <scope>NUCLEOTIDE SEQUENCE [LARGE SCALE GENOMIC DNA]</scope>
    <source>
        <strain evidence="2">ATCC 10762</strain>
    </source>
</reference>
<dbReference type="KEGG" id="kau:B6264_02710"/>